<organism evidence="2 3">
    <name type="scientific">Sphingobacterium daejeonense</name>
    <dbReference type="NCBI Taxonomy" id="371142"/>
    <lineage>
        <taxon>Bacteria</taxon>
        <taxon>Pseudomonadati</taxon>
        <taxon>Bacteroidota</taxon>
        <taxon>Sphingobacteriia</taxon>
        <taxon>Sphingobacteriales</taxon>
        <taxon>Sphingobacteriaceae</taxon>
        <taxon>Sphingobacterium</taxon>
    </lineage>
</organism>
<accession>A0ABW3RH78</accession>
<dbReference type="InterPro" id="IPR010693">
    <property type="entry name" value="Divergent_4Fe-4S_mono-cluster"/>
</dbReference>
<dbReference type="RefSeq" id="WP_380894565.1">
    <property type="nucleotide sequence ID" value="NZ_JBHTKY010000001.1"/>
</dbReference>
<dbReference type="Proteomes" id="UP001597205">
    <property type="component" value="Unassembled WGS sequence"/>
</dbReference>
<gene>
    <name evidence="2" type="ORF">ACFQ2C_02085</name>
</gene>
<evidence type="ECO:0000259" key="1">
    <source>
        <dbReference type="Pfam" id="PF06902"/>
    </source>
</evidence>
<feature type="domain" description="Divergent 4Fe-4S mono-cluster" evidence="1">
    <location>
        <begin position="12"/>
        <end position="71"/>
    </location>
</feature>
<name>A0ABW3RH78_9SPHI</name>
<evidence type="ECO:0000313" key="3">
    <source>
        <dbReference type="Proteomes" id="UP001597205"/>
    </source>
</evidence>
<sequence length="75" mass="8673">MEEKIIKYDHPNEQITVLWRPKKCIHSAVCVNMLPAVYDPGSRPWVKPENATTQELIDQINRCPSGALQYELHNN</sequence>
<reference evidence="3" key="1">
    <citation type="journal article" date="2019" name="Int. J. Syst. Evol. Microbiol.">
        <title>The Global Catalogue of Microorganisms (GCM) 10K type strain sequencing project: providing services to taxonomists for standard genome sequencing and annotation.</title>
        <authorList>
            <consortium name="The Broad Institute Genomics Platform"/>
            <consortium name="The Broad Institute Genome Sequencing Center for Infectious Disease"/>
            <person name="Wu L."/>
            <person name="Ma J."/>
        </authorList>
    </citation>
    <scope>NUCLEOTIDE SEQUENCE [LARGE SCALE GENOMIC DNA]</scope>
    <source>
        <strain evidence="3">CCUG 52468</strain>
    </source>
</reference>
<dbReference type="EMBL" id="JBHTKY010000001">
    <property type="protein sequence ID" value="MFD1164388.1"/>
    <property type="molecule type" value="Genomic_DNA"/>
</dbReference>
<keyword evidence="3" id="KW-1185">Reference proteome</keyword>
<protein>
    <submittedName>
        <fullName evidence="2">(4Fe-4S)-binding protein</fullName>
    </submittedName>
</protein>
<evidence type="ECO:0000313" key="2">
    <source>
        <dbReference type="EMBL" id="MFD1164388.1"/>
    </source>
</evidence>
<dbReference type="Pfam" id="PF06902">
    <property type="entry name" value="Fer4_19"/>
    <property type="match status" value="1"/>
</dbReference>
<proteinExistence type="predicted"/>
<comment type="caution">
    <text evidence="2">The sequence shown here is derived from an EMBL/GenBank/DDBJ whole genome shotgun (WGS) entry which is preliminary data.</text>
</comment>